<dbReference type="InterPro" id="IPR017850">
    <property type="entry name" value="Alkaline_phosphatase_core_sf"/>
</dbReference>
<accession>A0A2A6CLC6</accession>
<name>A0A2A6CLC6_PRIPA</name>
<dbReference type="GO" id="GO:0006559">
    <property type="term" value="P:L-phenylalanine catabolic process"/>
    <property type="evidence" value="ECO:0007669"/>
    <property type="project" value="UniProtKB-UniPathway"/>
</dbReference>
<dbReference type="InterPro" id="IPR012336">
    <property type="entry name" value="Thioredoxin-like_fold"/>
</dbReference>
<dbReference type="CDD" id="cd03080">
    <property type="entry name" value="GST_N_Metaxin_like"/>
    <property type="match status" value="1"/>
</dbReference>
<dbReference type="InterPro" id="IPR036282">
    <property type="entry name" value="Glutathione-S-Trfase_C_sf"/>
</dbReference>
<dbReference type="InterPro" id="IPR010987">
    <property type="entry name" value="Glutathione-S-Trfase_C-like"/>
</dbReference>
<evidence type="ECO:0000256" key="7">
    <source>
        <dbReference type="ARBA" id="ARBA00022878"/>
    </source>
</evidence>
<dbReference type="CDD" id="cd03191">
    <property type="entry name" value="GST_C_Zeta"/>
    <property type="match status" value="1"/>
</dbReference>
<dbReference type="Gene3D" id="3.40.30.10">
    <property type="entry name" value="Glutaredoxin"/>
    <property type="match status" value="1"/>
</dbReference>
<evidence type="ECO:0000256" key="6">
    <source>
        <dbReference type="ARBA" id="ARBA00013199"/>
    </source>
</evidence>
<dbReference type="PANTHER" id="PTHR10974">
    <property type="entry name" value="FI08016P-RELATED"/>
    <property type="match status" value="1"/>
</dbReference>
<dbReference type="EnsemblMetazoa" id="PPA27401.1">
    <property type="protein sequence ID" value="PPA27401.1"/>
    <property type="gene ID" value="WBGene00116955"/>
</dbReference>
<reference evidence="10" key="1">
    <citation type="journal article" date="2008" name="Nat. Genet.">
        <title>The Pristionchus pacificus genome provides a unique perspective on nematode lifestyle and parasitism.</title>
        <authorList>
            <person name="Dieterich C."/>
            <person name="Clifton S.W."/>
            <person name="Schuster L.N."/>
            <person name="Chinwalla A."/>
            <person name="Delehaunty K."/>
            <person name="Dinkelacker I."/>
            <person name="Fulton L."/>
            <person name="Fulton R."/>
            <person name="Godfrey J."/>
            <person name="Minx P."/>
            <person name="Mitreva M."/>
            <person name="Roeseler W."/>
            <person name="Tian H."/>
            <person name="Witte H."/>
            <person name="Yang S.P."/>
            <person name="Wilson R.K."/>
            <person name="Sommer R.J."/>
        </authorList>
    </citation>
    <scope>NUCLEOTIDE SEQUENCE [LARGE SCALE GENOMIC DNA]</scope>
    <source>
        <strain evidence="10">PS312</strain>
    </source>
</reference>
<gene>
    <name evidence="9" type="primary">WBGene00116955</name>
</gene>
<dbReference type="PROSITE" id="PS50405">
    <property type="entry name" value="GST_CTER"/>
    <property type="match status" value="1"/>
</dbReference>
<dbReference type="Gene3D" id="3.40.720.10">
    <property type="entry name" value="Alkaline Phosphatase, subunit A"/>
    <property type="match status" value="1"/>
</dbReference>
<dbReference type="EC" id="5.2.1.2" evidence="6"/>
<comment type="pathway">
    <text evidence="3">Amino-acid degradation; L-phenylalanine degradation; acetoacetate and fumarate from L-phenylalanine: step 5/6.</text>
</comment>
<dbReference type="InterPro" id="IPR040079">
    <property type="entry name" value="Glutathione_S-Trfase"/>
</dbReference>
<dbReference type="SFLD" id="SFLDG01180">
    <property type="entry name" value="SUF1"/>
    <property type="match status" value="1"/>
</dbReference>
<dbReference type="InterPro" id="IPR036249">
    <property type="entry name" value="Thioredoxin-like_sf"/>
</dbReference>
<dbReference type="SFLD" id="SFLDG00358">
    <property type="entry name" value="Main_(cytGST)"/>
    <property type="match status" value="1"/>
</dbReference>
<evidence type="ECO:0000256" key="1">
    <source>
        <dbReference type="ARBA" id="ARBA00001622"/>
    </source>
</evidence>
<dbReference type="GO" id="GO:0005737">
    <property type="term" value="C:cytoplasm"/>
    <property type="evidence" value="ECO:0007669"/>
    <property type="project" value="InterPro"/>
</dbReference>
<dbReference type="InterPro" id="IPR004245">
    <property type="entry name" value="DUF229"/>
</dbReference>
<protein>
    <recommendedName>
        <fullName evidence="6">maleylacetoacetate isomerase</fullName>
        <ecNumber evidence="6">5.2.1.2</ecNumber>
    </recommendedName>
</protein>
<reference evidence="9" key="2">
    <citation type="submission" date="2022-06" db="UniProtKB">
        <authorList>
            <consortium name="EnsemblMetazoa"/>
        </authorList>
    </citation>
    <scope>IDENTIFICATION</scope>
    <source>
        <strain evidence="9">PS312</strain>
    </source>
</reference>
<dbReference type="Pfam" id="PF13417">
    <property type="entry name" value="GST_N_3"/>
    <property type="match status" value="1"/>
</dbReference>
<comment type="catalytic activity">
    <reaction evidence="1">
        <text>4-maleylacetoacetate = 4-fumarylacetoacetate</text>
        <dbReference type="Rhea" id="RHEA:14817"/>
        <dbReference type="ChEBI" id="CHEBI:17105"/>
        <dbReference type="ChEBI" id="CHEBI:18034"/>
        <dbReference type="EC" id="5.2.1.2"/>
    </reaction>
</comment>
<dbReference type="PANTHER" id="PTHR10974:SF6">
    <property type="entry name" value="PROTEIN CBG19234"/>
    <property type="match status" value="1"/>
</dbReference>
<dbReference type="SUPFAM" id="SSF53649">
    <property type="entry name" value="Alkaline phosphatase-like"/>
    <property type="match status" value="1"/>
</dbReference>
<dbReference type="SFLD" id="SFLDG01200">
    <property type="entry name" value="SUF1.1"/>
    <property type="match status" value="1"/>
</dbReference>
<dbReference type="AlphaFoldDB" id="A0A2A6CLC6"/>
<evidence type="ECO:0000256" key="3">
    <source>
        <dbReference type="ARBA" id="ARBA00004671"/>
    </source>
</evidence>
<dbReference type="GO" id="GO:0006572">
    <property type="term" value="P:L-tyrosine catabolic process"/>
    <property type="evidence" value="ECO:0007669"/>
    <property type="project" value="UniProtKB-KW"/>
</dbReference>
<evidence type="ECO:0000313" key="10">
    <source>
        <dbReference type="Proteomes" id="UP000005239"/>
    </source>
</evidence>
<dbReference type="SUPFAM" id="SSF47616">
    <property type="entry name" value="GST C-terminal domain-like"/>
    <property type="match status" value="2"/>
</dbReference>
<dbReference type="GO" id="GO:0016034">
    <property type="term" value="F:maleylacetoacetate isomerase activity"/>
    <property type="evidence" value="ECO:0007669"/>
    <property type="project" value="UniProtKB-EC"/>
</dbReference>
<dbReference type="SUPFAM" id="SSF52833">
    <property type="entry name" value="Thioredoxin-like"/>
    <property type="match status" value="2"/>
</dbReference>
<dbReference type="Pfam" id="PF17171">
    <property type="entry name" value="GST_C_6"/>
    <property type="match status" value="1"/>
</dbReference>
<accession>A0A8R1YND0</accession>
<keyword evidence="10" id="KW-1185">Reference proteome</keyword>
<proteinExistence type="inferred from homology"/>
<dbReference type="Proteomes" id="UP000005239">
    <property type="component" value="Unassembled WGS sequence"/>
</dbReference>
<comment type="similarity">
    <text evidence="4">Belongs to the FAX family.</text>
</comment>
<dbReference type="SFLD" id="SFLDS00019">
    <property type="entry name" value="Glutathione_Transferase_(cytos"/>
    <property type="match status" value="2"/>
</dbReference>
<dbReference type="PROSITE" id="PS50404">
    <property type="entry name" value="GST_NTER"/>
    <property type="match status" value="1"/>
</dbReference>
<evidence type="ECO:0000256" key="4">
    <source>
        <dbReference type="ARBA" id="ARBA00006475"/>
    </source>
</evidence>
<evidence type="ECO:0000256" key="8">
    <source>
        <dbReference type="ARBA" id="ARBA00023232"/>
    </source>
</evidence>
<dbReference type="InterPro" id="IPR026928">
    <property type="entry name" value="FAX/IsoI-like"/>
</dbReference>
<evidence type="ECO:0000256" key="2">
    <source>
        <dbReference type="ARBA" id="ARBA00001955"/>
    </source>
</evidence>
<dbReference type="InterPro" id="IPR033468">
    <property type="entry name" value="Metaxin_GST"/>
</dbReference>
<dbReference type="NCBIfam" id="TIGR01262">
    <property type="entry name" value="maiA"/>
    <property type="match status" value="1"/>
</dbReference>
<dbReference type="InterPro" id="IPR004045">
    <property type="entry name" value="Glutathione_S-Trfase_N"/>
</dbReference>
<dbReference type="Gene3D" id="1.20.1050.10">
    <property type="match status" value="2"/>
</dbReference>
<comment type="similarity">
    <text evidence="5">Belongs to the GST superfamily. Zeta family.</text>
</comment>
<dbReference type="CDD" id="cd16021">
    <property type="entry name" value="ALP_like"/>
    <property type="match status" value="1"/>
</dbReference>
<comment type="cofactor">
    <cofactor evidence="2">
        <name>glutathione</name>
        <dbReference type="ChEBI" id="CHEBI:57925"/>
    </cofactor>
</comment>
<keyword evidence="8" id="KW-0585">Phenylalanine catabolism</keyword>
<evidence type="ECO:0000256" key="5">
    <source>
        <dbReference type="ARBA" id="ARBA00010007"/>
    </source>
</evidence>
<dbReference type="FunFam" id="1.20.1050.10:FF:000017">
    <property type="entry name" value="Maleylacetoacetate isomerase"/>
    <property type="match status" value="1"/>
</dbReference>
<dbReference type="CDD" id="cd03193">
    <property type="entry name" value="GST_C_Metaxin"/>
    <property type="match status" value="1"/>
</dbReference>
<keyword evidence="7" id="KW-0828">Tyrosine catabolism</keyword>
<organism evidence="9 10">
    <name type="scientific">Pristionchus pacificus</name>
    <name type="common">Parasitic nematode worm</name>
    <dbReference type="NCBI Taxonomy" id="54126"/>
    <lineage>
        <taxon>Eukaryota</taxon>
        <taxon>Metazoa</taxon>
        <taxon>Ecdysozoa</taxon>
        <taxon>Nematoda</taxon>
        <taxon>Chromadorea</taxon>
        <taxon>Rhabditida</taxon>
        <taxon>Rhabditina</taxon>
        <taxon>Diplogasteromorpha</taxon>
        <taxon>Diplogasteroidea</taxon>
        <taxon>Neodiplogasteridae</taxon>
        <taxon>Pristionchus</taxon>
    </lineage>
</organism>
<dbReference type="Pfam" id="PF17172">
    <property type="entry name" value="GST_N_4"/>
    <property type="match status" value="1"/>
</dbReference>
<sequence>MALRHVMAKKYRSVIIVAQSILIALLLCILAIPRFSGRKSESYHDVEHKLIRRDVRPLDVHPFENACNFPILEDEDLSLKSTIRHRKDSSCPLKYPLQVVHRYIDGSFLINSSLSDASFSCSVQVLNGALRPHAAIAMMSEPTQLPVDSHFTVNEDNFLISCSDGKNGSGHNRVSKTMIQELFSRAYMGVFDSTSRSQFARHMPKSRQLMAEMGFVTLLGYNKVGDNSAPNLSPILAEPYKENEDYDLLDTTGDIALNKFLPSRKKIDPDTIDFIWKKMEKKGCETFFNDDVMHTSRGLFHYTDKHFLNGFKIKPTDHYYRPYYAHLYKKLRNLWKLCWDGRLMSEEFMMPWFIALQRLGRSIRVKWWKFSKSANKCFFSFNFLTSPSHDNPNNLESVDDGLYTRLQALNNSGSLSNTMLIIMGDHGQRMHFSQMKFAGRIEERQPLMSMLFPKGFKDRYQTEFENLLTNVNRLTSNVDIHETLLDIIDNRFGKTRPEGRGRSLFTPIPTSRTCTEAWIPKNFCLCQYRVTVEEREKYNQTSDALVSALRDHLRAYSCLNANSLSCSENHTLFQPHQSVRMGMRTKANWTEKMARTIPSKAFFAQTHCEIRSSSDILITLLVRSRVDLAGLKHSIAYSPMIVKAEGKCANGKKCLIMGGSLVKSDWQRQHVYLVQYPRCRTIPNLSPWSLKLETWLRMAGIPFTNINNDFTKFSAKGQVPFVEVNGRQIGDSNFIIETVKEEFKVDMEPADALGQSHTRAYSALAEEHLTWVMFAIRGKTGYPFLFSDDGWGRYFGTGLRRFFTQLVHKIGIWKLVTCRANAQGMGRHSLGILTGASIIDELYDIAKEDLKAISAFLGDKQYFEGDRPTTLDATMFGHLAGLVYMSAPNDILLNSVKDTYPNLGQFVERIKEKYWPDWEETCSTMDMNVHLKRDISDGWSTKVDAIGEIHELGVMETLNFKHIEYDTQPVNLLNLTDENGRKLLALNPAKRVPVLIHGERVLTESLAIIEYLEENFDGPKLLPADSYARAQSRAIALHIACGIQPVQNIRVTRKVKELYGQGSEKAWAKYWVHLGLKELEGMVSKTAGDYCVGNSVSIADTCVPSIVFKGQAWGVDVTEFPTLLRVEKNIEQLEPFIAALPSEQPDAPKQ</sequence>
<dbReference type="InterPro" id="IPR005955">
    <property type="entry name" value="GST_Zeta"/>
</dbReference>
<dbReference type="InterPro" id="IPR034330">
    <property type="entry name" value="GST_Zeta_C"/>
</dbReference>
<dbReference type="Pfam" id="PF02995">
    <property type="entry name" value="DUF229"/>
    <property type="match status" value="1"/>
</dbReference>
<evidence type="ECO:0000313" key="9">
    <source>
        <dbReference type="EnsemblMetazoa" id="PPA27401.1"/>
    </source>
</evidence>